<gene>
    <name evidence="1" type="ORF">O181_085502</name>
</gene>
<accession>A0A9Q3ILR2</accession>
<protein>
    <recommendedName>
        <fullName evidence="3">D-isomer specific 2-hydroxyacid dehydrogenase NAD-binding domain-containing protein</fullName>
    </recommendedName>
</protein>
<evidence type="ECO:0008006" key="3">
    <source>
        <dbReference type="Google" id="ProtNLM"/>
    </source>
</evidence>
<dbReference type="AlphaFoldDB" id="A0A9Q3ILR2"/>
<sequence length="193" mass="21827">MKAIYHDLLPIMPLGSARKMKNLKSMLSAADFITIHVPELPETLNLISSKELKCIERAIPYRCVLFSTPFFCSLLEPSLTPNTILTSHIGGSTEEAQKAIGHVVAAAIIHYLTLGSTETLFRRVATFDKWLKVWKQIAKVLKRWSEPLRDLNSQRGANSKKAMILTKSFNFIHSSAKCHQNLVRVQETEFLTF</sequence>
<dbReference type="SUPFAM" id="SSF51735">
    <property type="entry name" value="NAD(P)-binding Rossmann-fold domains"/>
    <property type="match status" value="1"/>
</dbReference>
<dbReference type="EMBL" id="AVOT02050743">
    <property type="protein sequence ID" value="MBW0545787.1"/>
    <property type="molecule type" value="Genomic_DNA"/>
</dbReference>
<name>A0A9Q3ILR2_9BASI</name>
<dbReference type="PROSITE" id="PS00670">
    <property type="entry name" value="D_2_HYDROXYACID_DH_2"/>
    <property type="match status" value="1"/>
</dbReference>
<evidence type="ECO:0000313" key="2">
    <source>
        <dbReference type="Proteomes" id="UP000765509"/>
    </source>
</evidence>
<dbReference type="InterPro" id="IPR029753">
    <property type="entry name" value="D-isomer_DH_CS"/>
</dbReference>
<organism evidence="1 2">
    <name type="scientific">Austropuccinia psidii MF-1</name>
    <dbReference type="NCBI Taxonomy" id="1389203"/>
    <lineage>
        <taxon>Eukaryota</taxon>
        <taxon>Fungi</taxon>
        <taxon>Dikarya</taxon>
        <taxon>Basidiomycota</taxon>
        <taxon>Pucciniomycotina</taxon>
        <taxon>Pucciniomycetes</taxon>
        <taxon>Pucciniales</taxon>
        <taxon>Sphaerophragmiaceae</taxon>
        <taxon>Austropuccinia</taxon>
    </lineage>
</organism>
<dbReference type="InterPro" id="IPR036291">
    <property type="entry name" value="NAD(P)-bd_dom_sf"/>
</dbReference>
<dbReference type="Gene3D" id="3.40.50.720">
    <property type="entry name" value="NAD(P)-binding Rossmann-like Domain"/>
    <property type="match status" value="3"/>
</dbReference>
<comment type="caution">
    <text evidence="1">The sequence shown here is derived from an EMBL/GenBank/DDBJ whole genome shotgun (WGS) entry which is preliminary data.</text>
</comment>
<dbReference type="Proteomes" id="UP000765509">
    <property type="component" value="Unassembled WGS sequence"/>
</dbReference>
<proteinExistence type="predicted"/>
<reference evidence="1" key="1">
    <citation type="submission" date="2021-03" db="EMBL/GenBank/DDBJ databases">
        <title>Draft genome sequence of rust myrtle Austropuccinia psidii MF-1, a brazilian biotype.</title>
        <authorList>
            <person name="Quecine M.C."/>
            <person name="Pachon D.M.R."/>
            <person name="Bonatelli M.L."/>
            <person name="Correr F.H."/>
            <person name="Franceschini L.M."/>
            <person name="Leite T.F."/>
            <person name="Margarido G.R.A."/>
            <person name="Almeida C.A."/>
            <person name="Ferrarezi J.A."/>
            <person name="Labate C.A."/>
        </authorList>
    </citation>
    <scope>NUCLEOTIDE SEQUENCE</scope>
    <source>
        <strain evidence="1">MF-1</strain>
    </source>
</reference>
<evidence type="ECO:0000313" key="1">
    <source>
        <dbReference type="EMBL" id="MBW0545787.1"/>
    </source>
</evidence>
<dbReference type="OrthoDB" id="298012at2759"/>
<keyword evidence="2" id="KW-1185">Reference proteome</keyword>